<keyword evidence="2" id="KW-1185">Reference proteome</keyword>
<organism evidence="1 2">
    <name type="scientific">Streptacidiphilus monticola</name>
    <dbReference type="NCBI Taxonomy" id="2161674"/>
    <lineage>
        <taxon>Bacteria</taxon>
        <taxon>Bacillati</taxon>
        <taxon>Actinomycetota</taxon>
        <taxon>Actinomycetes</taxon>
        <taxon>Kitasatosporales</taxon>
        <taxon>Streptomycetaceae</taxon>
        <taxon>Streptacidiphilus</taxon>
    </lineage>
</organism>
<comment type="caution">
    <text evidence="1">The sequence shown here is derived from an EMBL/GenBank/DDBJ whole genome shotgun (WGS) entry which is preliminary data.</text>
</comment>
<gene>
    <name evidence="1" type="ORF">ACFP3V_08550</name>
</gene>
<protein>
    <recommendedName>
        <fullName evidence="3">PE-PGRS family protein</fullName>
    </recommendedName>
</protein>
<proteinExistence type="predicted"/>
<dbReference type="RefSeq" id="WP_380581506.1">
    <property type="nucleotide sequence ID" value="NZ_JBHSQJ010000031.1"/>
</dbReference>
<dbReference type="Proteomes" id="UP001596174">
    <property type="component" value="Unassembled WGS sequence"/>
</dbReference>
<accession>A0ABW1G196</accession>
<name>A0ABW1G196_9ACTN</name>
<reference evidence="2" key="1">
    <citation type="journal article" date="2019" name="Int. J. Syst. Evol. Microbiol.">
        <title>The Global Catalogue of Microorganisms (GCM) 10K type strain sequencing project: providing services to taxonomists for standard genome sequencing and annotation.</title>
        <authorList>
            <consortium name="The Broad Institute Genomics Platform"/>
            <consortium name="The Broad Institute Genome Sequencing Center for Infectious Disease"/>
            <person name="Wu L."/>
            <person name="Ma J."/>
        </authorList>
    </citation>
    <scope>NUCLEOTIDE SEQUENCE [LARGE SCALE GENOMIC DNA]</scope>
    <source>
        <strain evidence="2">JCM 4816</strain>
    </source>
</reference>
<evidence type="ECO:0000313" key="2">
    <source>
        <dbReference type="Proteomes" id="UP001596174"/>
    </source>
</evidence>
<sequence>MEQDLMRELAAADLGALGERGFPVFAATAAGVTGTVLSSWERHGPSLVRLVLAAGDALAGDGPWLEVRTADEAAELPEHPLPDVIEDERDRLREHAGITDERGFAAEEPRGAVLRVDGVPYPVRLRREGPLWAARLRLRGVSLTVAGRGVAYGDVELAEVGDLEPFAVGRQELLVRLRERRRRAPAEPPPDEPLGLDAHRRLVDYCVAHALRVEAVTEHQEREDLWERAVRQQMRLAGEDREAADEAVSSLVSQMIALALSETWFPAGPEGERARDESIRFTAFASEVPSAPAQRAWRTDADPEAWLTLWRRWRGR</sequence>
<evidence type="ECO:0000313" key="1">
    <source>
        <dbReference type="EMBL" id="MFC5907267.1"/>
    </source>
</evidence>
<dbReference type="EMBL" id="JBHSQJ010000031">
    <property type="protein sequence ID" value="MFC5907267.1"/>
    <property type="molecule type" value="Genomic_DNA"/>
</dbReference>
<evidence type="ECO:0008006" key="3">
    <source>
        <dbReference type="Google" id="ProtNLM"/>
    </source>
</evidence>